<dbReference type="PANTHER" id="PTHR43531:SF11">
    <property type="entry name" value="METHYL-ACCEPTING CHEMOTAXIS PROTEIN 3"/>
    <property type="match status" value="1"/>
</dbReference>
<feature type="domain" description="Methyl-accepting transducer" evidence="11">
    <location>
        <begin position="330"/>
        <end position="559"/>
    </location>
</feature>
<protein>
    <submittedName>
        <fullName evidence="12">Cache domain-containing protein</fullName>
    </submittedName>
</protein>
<dbReference type="Pfam" id="PF00015">
    <property type="entry name" value="MCPsignal"/>
    <property type="match status" value="1"/>
</dbReference>
<dbReference type="SMART" id="SM01049">
    <property type="entry name" value="Cache_2"/>
    <property type="match status" value="1"/>
</dbReference>
<keyword evidence="2" id="KW-1003">Cell membrane</keyword>
<proteinExistence type="inferred from homology"/>
<feature type="transmembrane region" description="Helical" evidence="10">
    <location>
        <begin position="207"/>
        <end position="225"/>
    </location>
</feature>
<dbReference type="Proteomes" id="UP001056539">
    <property type="component" value="Chromosome"/>
</dbReference>
<keyword evidence="6 10" id="KW-0472">Membrane</keyword>
<dbReference type="Gene3D" id="3.30.450.20">
    <property type="entry name" value="PAS domain"/>
    <property type="match status" value="1"/>
</dbReference>
<dbReference type="RefSeq" id="WP_271435492.1">
    <property type="nucleotide sequence ID" value="NZ_CP073355.1"/>
</dbReference>
<feature type="transmembrane region" description="Helical" evidence="10">
    <location>
        <begin position="9"/>
        <end position="32"/>
    </location>
</feature>
<dbReference type="SUPFAM" id="SSF58104">
    <property type="entry name" value="Methyl-accepting chemotaxis protein (MCP) signaling domain"/>
    <property type="match status" value="1"/>
</dbReference>
<evidence type="ECO:0000256" key="9">
    <source>
        <dbReference type="SAM" id="MobiDB-lite"/>
    </source>
</evidence>
<reference evidence="12" key="1">
    <citation type="submission" date="2021-04" db="EMBL/GenBank/DDBJ databases">
        <authorList>
            <person name="Postec A."/>
        </authorList>
    </citation>
    <scope>NUCLEOTIDE SEQUENCE</scope>
    <source>
        <strain evidence="12">F1F22</strain>
    </source>
</reference>
<dbReference type="EMBL" id="CP073355">
    <property type="protein sequence ID" value="URA10362.1"/>
    <property type="molecule type" value="Genomic_DNA"/>
</dbReference>
<dbReference type="PROSITE" id="PS50111">
    <property type="entry name" value="CHEMOTAXIS_TRANSDUC_2"/>
    <property type="match status" value="1"/>
</dbReference>
<dbReference type="GO" id="GO:0005886">
    <property type="term" value="C:plasma membrane"/>
    <property type="evidence" value="ECO:0007669"/>
    <property type="project" value="UniProtKB-SubCell"/>
</dbReference>
<evidence type="ECO:0000259" key="11">
    <source>
        <dbReference type="PROSITE" id="PS50111"/>
    </source>
</evidence>
<dbReference type="AlphaFoldDB" id="A0AAX3BDJ6"/>
<dbReference type="SMART" id="SM00283">
    <property type="entry name" value="MA"/>
    <property type="match status" value="1"/>
</dbReference>
<evidence type="ECO:0000256" key="1">
    <source>
        <dbReference type="ARBA" id="ARBA00004651"/>
    </source>
</evidence>
<evidence type="ECO:0000256" key="3">
    <source>
        <dbReference type="ARBA" id="ARBA00022500"/>
    </source>
</evidence>
<dbReference type="GO" id="GO:0006935">
    <property type="term" value="P:chemotaxis"/>
    <property type="evidence" value="ECO:0007669"/>
    <property type="project" value="UniProtKB-KW"/>
</dbReference>
<dbReference type="GO" id="GO:0007165">
    <property type="term" value="P:signal transduction"/>
    <property type="evidence" value="ECO:0007669"/>
    <property type="project" value="UniProtKB-KW"/>
</dbReference>
<dbReference type="PANTHER" id="PTHR43531">
    <property type="entry name" value="PROTEIN ICFG"/>
    <property type="match status" value="1"/>
</dbReference>
<sequence>MKASIKHKFWFFLSAYFIMTIILVGIIGWKYWEDLNKSVSETRKTLYEKYDEMIRYQVQTVYSLIAARYKRVQAGEITEAEATNQLRNVIKQMKYGENGKEYFFIIDSAGYIISHPNPKVEGTHESQHVDTNGVYYVKELRQAALSGGGYVNYAFPKPGETNPSPKRAYSKLFEPWGWTIGTGLYIDDIEAAIARTTQHAIQEKNSLFVELLLFALVMIILMIVVQKLLSNEITNPIEGIANNALIVSQGDFAATFDQRWKKFGGEIEKLIDAFQRLSTYVQKREEEIIALSNADFTIDINPFTEKDSLGFALKKLKDNIANLITEVRNTVEQFNLGAEQLSRASQSLSQGSSEQASSIEEITSAITEINAQIKQNAEKAMQAKQLSQDGLAMAEKSQHNVQNLVEVMERLNTSAEEINNIVKTIDDIAFQINLLALNANVEAARAGKYGKGFAVVADEVRNLAVKSANSVKETTTKVRDIVNNITAVHEVTNDVATQIEQMYTNMHQTIEASEEVAASSQEQLLSIGQISQGIHQINQVTQTTASSAEETASAAEELASQATVLKRLVSQFKLSTDATVHVSPATKPESSPVVSTDHETTTPAALPKRTIQLDDNDFGKF</sequence>
<keyword evidence="3" id="KW-0145">Chemotaxis</keyword>
<name>A0AAX3BDJ6_9SPIR</name>
<evidence type="ECO:0000256" key="2">
    <source>
        <dbReference type="ARBA" id="ARBA00022475"/>
    </source>
</evidence>
<keyword evidence="13" id="KW-1185">Reference proteome</keyword>
<dbReference type="CDD" id="cd11386">
    <property type="entry name" value="MCP_signal"/>
    <property type="match status" value="1"/>
</dbReference>
<dbReference type="Pfam" id="PF17200">
    <property type="entry name" value="sCache_2"/>
    <property type="match status" value="1"/>
</dbReference>
<evidence type="ECO:0000256" key="6">
    <source>
        <dbReference type="ARBA" id="ARBA00023136"/>
    </source>
</evidence>
<comment type="subcellular location">
    <subcellularLocation>
        <location evidence="1">Cell membrane</location>
        <topology evidence="1">Multi-pass membrane protein</topology>
    </subcellularLocation>
</comment>
<comment type="similarity">
    <text evidence="7">Belongs to the methyl-accepting chemotaxis (MCP) protein family.</text>
</comment>
<keyword evidence="4 10" id="KW-0812">Transmembrane</keyword>
<dbReference type="Gene3D" id="1.10.287.950">
    <property type="entry name" value="Methyl-accepting chemotaxis protein"/>
    <property type="match status" value="1"/>
</dbReference>
<keyword evidence="5 10" id="KW-1133">Transmembrane helix</keyword>
<keyword evidence="8" id="KW-0807">Transducer</keyword>
<evidence type="ECO:0000256" key="4">
    <source>
        <dbReference type="ARBA" id="ARBA00022692"/>
    </source>
</evidence>
<evidence type="ECO:0000313" key="13">
    <source>
        <dbReference type="Proteomes" id="UP001056539"/>
    </source>
</evidence>
<feature type="region of interest" description="Disordered" evidence="9">
    <location>
        <begin position="581"/>
        <end position="608"/>
    </location>
</feature>
<dbReference type="InterPro" id="IPR004089">
    <property type="entry name" value="MCPsignal_dom"/>
</dbReference>
<evidence type="ECO:0000256" key="7">
    <source>
        <dbReference type="ARBA" id="ARBA00029447"/>
    </source>
</evidence>
<evidence type="ECO:0000256" key="5">
    <source>
        <dbReference type="ARBA" id="ARBA00022989"/>
    </source>
</evidence>
<dbReference type="GO" id="GO:0004888">
    <property type="term" value="F:transmembrane signaling receptor activity"/>
    <property type="evidence" value="ECO:0007669"/>
    <property type="project" value="TreeGrafter"/>
</dbReference>
<accession>A0AAX3BDJ6</accession>
<evidence type="ECO:0000256" key="10">
    <source>
        <dbReference type="SAM" id="Phobius"/>
    </source>
</evidence>
<dbReference type="KEGG" id="taqu:KDW03_00730"/>
<organism evidence="12 13">
    <name type="scientific">Thermospira aquatica</name>
    <dbReference type="NCBI Taxonomy" id="2828656"/>
    <lineage>
        <taxon>Bacteria</taxon>
        <taxon>Pseudomonadati</taxon>
        <taxon>Spirochaetota</taxon>
        <taxon>Spirochaetia</taxon>
        <taxon>Brevinematales</taxon>
        <taxon>Thermospiraceae</taxon>
        <taxon>Thermospira</taxon>
    </lineage>
</organism>
<dbReference type="InterPro" id="IPR033480">
    <property type="entry name" value="sCache_2"/>
</dbReference>
<evidence type="ECO:0000313" key="12">
    <source>
        <dbReference type="EMBL" id="URA10362.1"/>
    </source>
</evidence>
<dbReference type="InterPro" id="IPR051310">
    <property type="entry name" value="MCP_chemotaxis"/>
</dbReference>
<evidence type="ECO:0000256" key="8">
    <source>
        <dbReference type="PROSITE-ProRule" id="PRU00284"/>
    </source>
</evidence>
<gene>
    <name evidence="12" type="ORF">KDW03_00730</name>
</gene>
<reference evidence="12" key="2">
    <citation type="submission" date="2022-06" db="EMBL/GenBank/DDBJ databases">
        <title>Thermospira aquatica gen. nov., sp. nov.</title>
        <authorList>
            <person name="Ben Ali Gam Z."/>
            <person name="Labat M."/>
        </authorList>
    </citation>
    <scope>NUCLEOTIDE SEQUENCE</scope>
    <source>
        <strain evidence="12">F1F22</strain>
    </source>
</reference>